<keyword evidence="3" id="KW-0547">Nucleotide-binding</keyword>
<evidence type="ECO:0000313" key="10">
    <source>
        <dbReference type="EMBL" id="MBC5648877.1"/>
    </source>
</evidence>
<accession>A0ABR7EGI9</accession>
<keyword evidence="6 7" id="KW-0472">Membrane</keyword>
<dbReference type="SUPFAM" id="SSF90123">
    <property type="entry name" value="ABC transporter transmembrane region"/>
    <property type="match status" value="1"/>
</dbReference>
<sequence length="593" mass="64684">MKKKGNIAKLLGFAGSHKKLTVLGCTLSGIAALLSMVPYILIWFVARGIFTAMPDFSSAQGLVRFGWEALWFALISAAVYFGALMCTHLAAFRTARNMRSAAAKHLVDLPLGYFTSNQSGRLRKMIDDNAGMTETLLAHELPDSVGAVITPVAAVALLFVFDWRMGLLCLVPIAISIVTLFQMMGGKQAKFFSRYQRAIEDLSAEATEYVRGIPVVKVFQQTVYSFKSFYSSIMSYSKLASEYAMVNRTPMTAFTTILNSTFLLLIPAGMILCGISADGWGVLVDLIFYILFTPLCAMMINRLMYAGQASMEASEAVYKLDQIMEEAPLPEPENPESPEGTDIELRHVTFTYPGAEVPALSDVSFRVPEGKTVALVGPSGGGKTTAASLIPRFWDVQAGEVLVGGTDVRRITTRELMDKVAFVFQDTHLFKTSILENIRAARPDATRGEALRAAHAAQADDILEKMPQGVDTVIGTKGVYLSGGEQQRIALARAILKDAPIVVLDEATAFADPENEALIQKAFETLTRGKTVLMIAHRLSTVRGADQIIVLKDGKTAECGSHEQLLEQNGIYAAMWKDYQTAAQWKVGKEVPA</sequence>
<keyword evidence="2 7" id="KW-0812">Transmembrane</keyword>
<feature type="domain" description="ABC transporter" evidence="8">
    <location>
        <begin position="343"/>
        <end position="578"/>
    </location>
</feature>
<feature type="transmembrane region" description="Helical" evidence="7">
    <location>
        <begin position="20"/>
        <end position="50"/>
    </location>
</feature>
<dbReference type="PANTHER" id="PTHR43394:SF1">
    <property type="entry name" value="ATP-BINDING CASSETTE SUB-FAMILY B MEMBER 10, MITOCHONDRIAL"/>
    <property type="match status" value="1"/>
</dbReference>
<dbReference type="Gene3D" id="3.40.50.300">
    <property type="entry name" value="P-loop containing nucleotide triphosphate hydrolases"/>
    <property type="match status" value="1"/>
</dbReference>
<evidence type="ECO:0000256" key="6">
    <source>
        <dbReference type="ARBA" id="ARBA00023136"/>
    </source>
</evidence>
<dbReference type="PANTHER" id="PTHR43394">
    <property type="entry name" value="ATP-DEPENDENT PERMEASE MDL1, MITOCHONDRIAL"/>
    <property type="match status" value="1"/>
</dbReference>
<evidence type="ECO:0000256" key="7">
    <source>
        <dbReference type="SAM" id="Phobius"/>
    </source>
</evidence>
<dbReference type="InterPro" id="IPR036640">
    <property type="entry name" value="ABC1_TM_sf"/>
</dbReference>
<dbReference type="RefSeq" id="WP_186858336.1">
    <property type="nucleotide sequence ID" value="NZ_JACOON010000006.1"/>
</dbReference>
<comment type="subcellular location">
    <subcellularLocation>
        <location evidence="1">Cell membrane</location>
        <topology evidence="1">Multi-pass membrane protein</topology>
    </subcellularLocation>
</comment>
<feature type="transmembrane region" description="Helical" evidence="7">
    <location>
        <begin position="257"/>
        <end position="280"/>
    </location>
</feature>
<dbReference type="CDD" id="cd07346">
    <property type="entry name" value="ABC_6TM_exporters"/>
    <property type="match status" value="1"/>
</dbReference>
<dbReference type="Pfam" id="PF00005">
    <property type="entry name" value="ABC_tran"/>
    <property type="match status" value="1"/>
</dbReference>
<dbReference type="InterPro" id="IPR017871">
    <property type="entry name" value="ABC_transporter-like_CS"/>
</dbReference>
<reference evidence="10 11" key="1">
    <citation type="submission" date="2020-08" db="EMBL/GenBank/DDBJ databases">
        <title>Genome public.</title>
        <authorList>
            <person name="Liu C."/>
            <person name="Sun Q."/>
        </authorList>
    </citation>
    <scope>NUCLEOTIDE SEQUENCE [LARGE SCALE GENOMIC DNA]</scope>
    <source>
        <strain evidence="10 11">NSJ-35</strain>
    </source>
</reference>
<feature type="transmembrane region" description="Helical" evidence="7">
    <location>
        <begin position="70"/>
        <end position="92"/>
    </location>
</feature>
<keyword evidence="4 10" id="KW-0067">ATP-binding</keyword>
<evidence type="ECO:0000256" key="1">
    <source>
        <dbReference type="ARBA" id="ARBA00004651"/>
    </source>
</evidence>
<evidence type="ECO:0000256" key="4">
    <source>
        <dbReference type="ARBA" id="ARBA00022840"/>
    </source>
</evidence>
<comment type="caution">
    <text evidence="10">The sequence shown here is derived from an EMBL/GenBank/DDBJ whole genome shotgun (WGS) entry which is preliminary data.</text>
</comment>
<protein>
    <submittedName>
        <fullName evidence="10">ABC transporter ATP-binding protein</fullName>
    </submittedName>
</protein>
<dbReference type="SMART" id="SM00382">
    <property type="entry name" value="AAA"/>
    <property type="match status" value="1"/>
</dbReference>
<feature type="transmembrane region" description="Helical" evidence="7">
    <location>
        <begin position="165"/>
        <end position="184"/>
    </location>
</feature>
<evidence type="ECO:0000259" key="9">
    <source>
        <dbReference type="PROSITE" id="PS50929"/>
    </source>
</evidence>
<proteinExistence type="predicted"/>
<organism evidence="10 11">
    <name type="scientific">Christensenella tenuis</name>
    <dbReference type="NCBI Taxonomy" id="2763033"/>
    <lineage>
        <taxon>Bacteria</taxon>
        <taxon>Bacillati</taxon>
        <taxon>Bacillota</taxon>
        <taxon>Clostridia</taxon>
        <taxon>Christensenellales</taxon>
        <taxon>Christensenellaceae</taxon>
        <taxon>Christensenella</taxon>
    </lineage>
</organism>
<dbReference type="GO" id="GO:0005524">
    <property type="term" value="F:ATP binding"/>
    <property type="evidence" value="ECO:0007669"/>
    <property type="project" value="UniProtKB-KW"/>
</dbReference>
<dbReference type="PROSITE" id="PS50929">
    <property type="entry name" value="ABC_TM1F"/>
    <property type="match status" value="1"/>
</dbReference>
<evidence type="ECO:0000259" key="8">
    <source>
        <dbReference type="PROSITE" id="PS50893"/>
    </source>
</evidence>
<dbReference type="InterPro" id="IPR003593">
    <property type="entry name" value="AAA+_ATPase"/>
</dbReference>
<dbReference type="PROSITE" id="PS00211">
    <property type="entry name" value="ABC_TRANSPORTER_1"/>
    <property type="match status" value="1"/>
</dbReference>
<dbReference type="PROSITE" id="PS50893">
    <property type="entry name" value="ABC_TRANSPORTER_2"/>
    <property type="match status" value="1"/>
</dbReference>
<dbReference type="SUPFAM" id="SSF52540">
    <property type="entry name" value="P-loop containing nucleoside triphosphate hydrolases"/>
    <property type="match status" value="1"/>
</dbReference>
<keyword evidence="5 7" id="KW-1133">Transmembrane helix</keyword>
<dbReference type="InterPro" id="IPR027417">
    <property type="entry name" value="P-loop_NTPase"/>
</dbReference>
<dbReference type="InterPro" id="IPR039421">
    <property type="entry name" value="Type_1_exporter"/>
</dbReference>
<evidence type="ECO:0000256" key="3">
    <source>
        <dbReference type="ARBA" id="ARBA00022741"/>
    </source>
</evidence>
<name>A0ABR7EGI9_9FIRM</name>
<evidence type="ECO:0000313" key="11">
    <source>
        <dbReference type="Proteomes" id="UP000606889"/>
    </source>
</evidence>
<feature type="transmembrane region" description="Helical" evidence="7">
    <location>
        <begin position="286"/>
        <end position="305"/>
    </location>
</feature>
<keyword evidence="11" id="KW-1185">Reference proteome</keyword>
<evidence type="ECO:0000256" key="2">
    <source>
        <dbReference type="ARBA" id="ARBA00022692"/>
    </source>
</evidence>
<dbReference type="InterPro" id="IPR003439">
    <property type="entry name" value="ABC_transporter-like_ATP-bd"/>
</dbReference>
<feature type="domain" description="ABC transmembrane type-1" evidence="9">
    <location>
        <begin position="22"/>
        <end position="272"/>
    </location>
</feature>
<dbReference type="InterPro" id="IPR011527">
    <property type="entry name" value="ABC1_TM_dom"/>
</dbReference>
<dbReference type="EMBL" id="JACOON010000006">
    <property type="protein sequence ID" value="MBC5648877.1"/>
    <property type="molecule type" value="Genomic_DNA"/>
</dbReference>
<dbReference type="Pfam" id="PF00664">
    <property type="entry name" value="ABC_membrane"/>
    <property type="match status" value="1"/>
</dbReference>
<gene>
    <name evidence="10" type="ORF">H8S18_11060</name>
</gene>
<evidence type="ECO:0000256" key="5">
    <source>
        <dbReference type="ARBA" id="ARBA00022989"/>
    </source>
</evidence>
<dbReference type="Proteomes" id="UP000606889">
    <property type="component" value="Unassembled WGS sequence"/>
</dbReference>
<dbReference type="Gene3D" id="1.20.1560.10">
    <property type="entry name" value="ABC transporter type 1, transmembrane domain"/>
    <property type="match status" value="1"/>
</dbReference>